<gene>
    <name evidence="1" type="ORF">K4L44_07840</name>
</gene>
<dbReference type="Proteomes" id="UP000826212">
    <property type="component" value="Chromosome"/>
</dbReference>
<organism evidence="1 2">
    <name type="scientific">Halosquirtibacter laminarini</name>
    <dbReference type="NCBI Taxonomy" id="3374600"/>
    <lineage>
        <taxon>Bacteria</taxon>
        <taxon>Pseudomonadati</taxon>
        <taxon>Bacteroidota</taxon>
        <taxon>Bacteroidia</taxon>
        <taxon>Marinilabiliales</taxon>
        <taxon>Prolixibacteraceae</taxon>
        <taxon>Halosquirtibacter</taxon>
    </lineage>
</organism>
<reference evidence="1" key="1">
    <citation type="submission" date="2021-08" db="EMBL/GenBank/DDBJ databases">
        <title>Novel anaerobic bacterium isolated from sea squirt in East Sea, Republic of Korea.</title>
        <authorList>
            <person name="Nguyen T.H."/>
            <person name="Li Z."/>
            <person name="Lee Y.-J."/>
            <person name="Ko J."/>
            <person name="Kim S.-G."/>
        </authorList>
    </citation>
    <scope>NUCLEOTIDE SEQUENCE</scope>
    <source>
        <strain evidence="1">KCTC 25031</strain>
    </source>
</reference>
<name>A0AC61NJ10_9BACT</name>
<evidence type="ECO:0000313" key="1">
    <source>
        <dbReference type="EMBL" id="QZE15734.1"/>
    </source>
</evidence>
<evidence type="ECO:0000313" key="2">
    <source>
        <dbReference type="Proteomes" id="UP000826212"/>
    </source>
</evidence>
<sequence>MIKEAVAKSINDQINKEYYSSYLYLAMSAYFEAEGLKGFANWMRVQAKEEADHADKFFDYLNDRGGRVHLGAIEQVPYEFGSVLEVFQQVLAHEEHITESVNNIMDVAISENDHATKSFLQWFVDEQVEEESTVGDIINNLKLIKGDGQGILMMDRELGARTFVQA</sequence>
<dbReference type="EMBL" id="CP081303">
    <property type="protein sequence ID" value="QZE15734.1"/>
    <property type="molecule type" value="Genomic_DNA"/>
</dbReference>
<keyword evidence="2" id="KW-1185">Reference proteome</keyword>
<protein>
    <submittedName>
        <fullName evidence="1">Ferritin</fullName>
    </submittedName>
</protein>
<proteinExistence type="predicted"/>
<accession>A0AC61NJ10</accession>